<evidence type="ECO:0000256" key="1">
    <source>
        <dbReference type="ARBA" id="ARBA00004123"/>
    </source>
</evidence>
<feature type="domain" description="PWWP" evidence="6">
    <location>
        <begin position="15"/>
        <end position="69"/>
    </location>
</feature>
<feature type="region of interest" description="Disordered" evidence="5">
    <location>
        <begin position="540"/>
        <end position="561"/>
    </location>
</feature>
<feature type="compositionally biased region" description="Low complexity" evidence="5">
    <location>
        <begin position="110"/>
        <end position="123"/>
    </location>
</feature>
<feature type="compositionally biased region" description="Basic and acidic residues" evidence="5">
    <location>
        <begin position="141"/>
        <end position="164"/>
    </location>
</feature>
<sequence>MTKSKTSKSNNSYEVGDRVFAKLKGYPWWPARIETVENQTKPIKYKILFYATYEINLIKPDCLVPFNKQNIEKYGEPRKYKYFNEAMNEIQNDPDLKNLKRRSESEESSDSQSGNDQNSNTSGKNSEKTDSNEFDETEGVDVEKQSTERSTSDLESKTESEKSFKKMTKKSNPKMAQFKKKTNENEQKPKIESEEKDTDEKMDVDDSETNKSAESNSDLDSQSDNVKKNSKRPLDDDFDYKSVSTKTRRIISDDEETTEKAEDIVKKEQENTAEETRDENESNVLSKDKTNLIKTENEENSEIMDQKKTETKITIDKNEKIEKSPIDEDKAEGKQTKFEIKKKSNKMTNEERESEKQKLKEKKIYEKKLAKLKSIRIQLALQRMNVEIRKCQREDNMDFERCFLLMQDLQKLPFTRKNLFRAHEIVETIRECKNFKKSEKVRQIADECFSKFYSLFSINPGDSFSAIFERERIKYLAENEDEIKREKIIAQKLMVTRAKKTSIPLKHSSATKTETNNISITNESATPVVSCMGNAKNEDDQFSKQAKNLNESFSLRDKKKE</sequence>
<feature type="compositionally biased region" description="Basic residues" evidence="5">
    <location>
        <begin position="165"/>
        <end position="180"/>
    </location>
</feature>
<name>A0A3M7R2C0_BRAPC</name>
<dbReference type="STRING" id="10195.A0A3M7R2C0"/>
<dbReference type="Pfam" id="PF11467">
    <property type="entry name" value="LEDGF"/>
    <property type="match status" value="1"/>
</dbReference>
<keyword evidence="8" id="KW-1185">Reference proteome</keyword>
<evidence type="ECO:0000256" key="5">
    <source>
        <dbReference type="SAM" id="MobiDB-lite"/>
    </source>
</evidence>
<feature type="compositionally biased region" description="Basic and acidic residues" evidence="5">
    <location>
        <begin position="258"/>
        <end position="270"/>
    </location>
</feature>
<feature type="region of interest" description="Disordered" evidence="5">
    <location>
        <begin position="88"/>
        <end position="308"/>
    </location>
</feature>
<dbReference type="GO" id="GO:0005634">
    <property type="term" value="C:nucleus"/>
    <property type="evidence" value="ECO:0007669"/>
    <property type="project" value="UniProtKB-SubCell"/>
</dbReference>
<dbReference type="SUPFAM" id="SSF140576">
    <property type="entry name" value="HIV integrase-binding domain"/>
    <property type="match status" value="1"/>
</dbReference>
<feature type="compositionally biased region" description="Polar residues" evidence="5">
    <location>
        <begin position="543"/>
        <end position="553"/>
    </location>
</feature>
<comment type="caution">
    <text evidence="7">The sequence shown here is derived from an EMBL/GenBank/DDBJ whole genome shotgun (WGS) entry which is preliminary data.</text>
</comment>
<dbReference type="SUPFAM" id="SSF63748">
    <property type="entry name" value="Tudor/PWWP/MBT"/>
    <property type="match status" value="1"/>
</dbReference>
<feature type="compositionally biased region" description="Polar residues" evidence="5">
    <location>
        <begin position="210"/>
        <end position="224"/>
    </location>
</feature>
<dbReference type="Proteomes" id="UP000276133">
    <property type="component" value="Unassembled WGS sequence"/>
</dbReference>
<dbReference type="SMART" id="SM00293">
    <property type="entry name" value="PWWP"/>
    <property type="match status" value="1"/>
</dbReference>
<evidence type="ECO:0000256" key="3">
    <source>
        <dbReference type="ARBA" id="ARBA00023054"/>
    </source>
</evidence>
<organism evidence="7 8">
    <name type="scientific">Brachionus plicatilis</name>
    <name type="common">Marine rotifer</name>
    <name type="synonym">Brachionus muelleri</name>
    <dbReference type="NCBI Taxonomy" id="10195"/>
    <lineage>
        <taxon>Eukaryota</taxon>
        <taxon>Metazoa</taxon>
        <taxon>Spiralia</taxon>
        <taxon>Gnathifera</taxon>
        <taxon>Rotifera</taxon>
        <taxon>Eurotatoria</taxon>
        <taxon>Monogononta</taxon>
        <taxon>Pseudotrocha</taxon>
        <taxon>Ploima</taxon>
        <taxon>Brachionidae</taxon>
        <taxon>Brachionus</taxon>
    </lineage>
</organism>
<protein>
    <submittedName>
        <fullName evidence="7">PC4 and SFRS1-interacting isoform X1</fullName>
    </submittedName>
</protein>
<proteinExistence type="inferred from homology"/>
<keyword evidence="3" id="KW-0175">Coiled coil</keyword>
<dbReference type="InterPro" id="IPR035441">
    <property type="entry name" value="TFIIS/LEDGF_dom_sf"/>
</dbReference>
<accession>A0A3M7R2C0</accession>
<dbReference type="InterPro" id="IPR036218">
    <property type="entry name" value="HIVI-bd_sf"/>
</dbReference>
<reference evidence="7 8" key="1">
    <citation type="journal article" date="2018" name="Sci. Rep.">
        <title>Genomic signatures of local adaptation to the degree of environmental predictability in rotifers.</title>
        <authorList>
            <person name="Franch-Gras L."/>
            <person name="Hahn C."/>
            <person name="Garcia-Roger E.M."/>
            <person name="Carmona M.J."/>
            <person name="Serra M."/>
            <person name="Gomez A."/>
        </authorList>
    </citation>
    <scope>NUCLEOTIDE SEQUENCE [LARGE SCALE GENOMIC DNA]</scope>
    <source>
        <strain evidence="7">HYR1</strain>
    </source>
</reference>
<dbReference type="EMBL" id="REGN01004415">
    <property type="protein sequence ID" value="RNA17619.1"/>
    <property type="molecule type" value="Genomic_DNA"/>
</dbReference>
<dbReference type="PANTHER" id="PTHR12550">
    <property type="entry name" value="HEPATOMA-DERIVED GROWTH FACTOR-RELATED"/>
    <property type="match status" value="1"/>
</dbReference>
<evidence type="ECO:0000259" key="6">
    <source>
        <dbReference type="PROSITE" id="PS50812"/>
    </source>
</evidence>
<dbReference type="AlphaFoldDB" id="A0A3M7R2C0"/>
<dbReference type="InterPro" id="IPR021567">
    <property type="entry name" value="LEDGF_IBD"/>
</dbReference>
<evidence type="ECO:0000313" key="7">
    <source>
        <dbReference type="EMBL" id="RNA17619.1"/>
    </source>
</evidence>
<gene>
    <name evidence="7" type="ORF">BpHYR1_000676</name>
</gene>
<evidence type="ECO:0000256" key="4">
    <source>
        <dbReference type="ARBA" id="ARBA00023242"/>
    </source>
</evidence>
<dbReference type="InterPro" id="IPR000313">
    <property type="entry name" value="PWWP_dom"/>
</dbReference>
<dbReference type="PROSITE" id="PS50812">
    <property type="entry name" value="PWWP"/>
    <property type="match status" value="1"/>
</dbReference>
<feature type="compositionally biased region" description="Basic and acidic residues" evidence="5">
    <location>
        <begin position="94"/>
        <end position="105"/>
    </location>
</feature>
<dbReference type="PANTHER" id="PTHR12550:SF70">
    <property type="entry name" value="JIL-1 ANCHORING AND STABILIZING PROTEIN, ISOFORM A"/>
    <property type="match status" value="1"/>
</dbReference>
<feature type="compositionally biased region" description="Basic and acidic residues" evidence="5">
    <location>
        <begin position="286"/>
        <end position="297"/>
    </location>
</feature>
<comment type="subcellular location">
    <subcellularLocation>
        <location evidence="1">Nucleus</location>
    </subcellularLocation>
</comment>
<evidence type="ECO:0000313" key="8">
    <source>
        <dbReference type="Proteomes" id="UP000276133"/>
    </source>
</evidence>
<dbReference type="Pfam" id="PF00855">
    <property type="entry name" value="PWWP"/>
    <property type="match status" value="1"/>
</dbReference>
<dbReference type="OrthoDB" id="62853at2759"/>
<keyword evidence="4" id="KW-0539">Nucleus</keyword>
<comment type="similarity">
    <text evidence="2">Belongs to the HDGF family.</text>
</comment>
<feature type="compositionally biased region" description="Basic and acidic residues" evidence="5">
    <location>
        <begin position="181"/>
        <end position="201"/>
    </location>
</feature>
<dbReference type="Gene3D" id="1.20.930.10">
    <property type="entry name" value="Conserved domain common to transcription factors TFIIS, elongin A, CRSP70"/>
    <property type="match status" value="1"/>
</dbReference>
<dbReference type="CDD" id="cd05834">
    <property type="entry name" value="PWWP_HRP"/>
    <property type="match status" value="1"/>
</dbReference>
<dbReference type="Gene3D" id="2.30.30.140">
    <property type="match status" value="1"/>
</dbReference>
<evidence type="ECO:0000256" key="2">
    <source>
        <dbReference type="ARBA" id="ARBA00005309"/>
    </source>
</evidence>